<evidence type="ECO:0000256" key="1">
    <source>
        <dbReference type="SAM" id="MobiDB-lite"/>
    </source>
</evidence>
<dbReference type="AlphaFoldDB" id="A0AAU9JV92"/>
<accession>A0AAU9JV92</accession>
<protein>
    <submittedName>
        <fullName evidence="2">Uncharacterized protein</fullName>
    </submittedName>
</protein>
<sequence>MKIAHKRTNSLNETTFSIIQPIKKQDISILTQNEILTQHKNQSPRNSSKSSLPFLHNIPREKEEMRNREKSIRKHILKEMSKLQTIDKETISSRFMHISSNSMTNITLPRVNSIISPIKCLGLEKPFESIATEKKNRKFKLSLSPKKAINSIKRFEIKPISLLNKLDKTIEDFSYKSSNINTELNLIDKIGKRLSLPDLDEVDKYEVPIKYLKDIEKTMKGDFLQLIFEEKDASYSAKMAKKKNIWRQDIKLLKKDTDAVLNSVMNRN</sequence>
<dbReference type="EMBL" id="CAJZBQ010000051">
    <property type="protein sequence ID" value="CAG9330301.1"/>
    <property type="molecule type" value="Genomic_DNA"/>
</dbReference>
<reference evidence="2" key="1">
    <citation type="submission" date="2021-09" db="EMBL/GenBank/DDBJ databases">
        <authorList>
            <consortium name="AG Swart"/>
            <person name="Singh M."/>
            <person name="Singh A."/>
            <person name="Seah K."/>
            <person name="Emmerich C."/>
        </authorList>
    </citation>
    <scope>NUCLEOTIDE SEQUENCE</scope>
    <source>
        <strain evidence="2">ATCC30299</strain>
    </source>
</reference>
<comment type="caution">
    <text evidence="2">The sequence shown here is derived from an EMBL/GenBank/DDBJ whole genome shotgun (WGS) entry which is preliminary data.</text>
</comment>
<gene>
    <name evidence="2" type="ORF">BSTOLATCC_MIC50900</name>
</gene>
<organism evidence="2 3">
    <name type="scientific">Blepharisma stoltei</name>
    <dbReference type="NCBI Taxonomy" id="1481888"/>
    <lineage>
        <taxon>Eukaryota</taxon>
        <taxon>Sar</taxon>
        <taxon>Alveolata</taxon>
        <taxon>Ciliophora</taxon>
        <taxon>Postciliodesmatophora</taxon>
        <taxon>Heterotrichea</taxon>
        <taxon>Heterotrichida</taxon>
        <taxon>Blepharismidae</taxon>
        <taxon>Blepharisma</taxon>
    </lineage>
</organism>
<keyword evidence="3" id="KW-1185">Reference proteome</keyword>
<proteinExistence type="predicted"/>
<dbReference type="Proteomes" id="UP001162131">
    <property type="component" value="Unassembled WGS sequence"/>
</dbReference>
<evidence type="ECO:0000313" key="2">
    <source>
        <dbReference type="EMBL" id="CAG9330301.1"/>
    </source>
</evidence>
<name>A0AAU9JV92_9CILI</name>
<feature type="region of interest" description="Disordered" evidence="1">
    <location>
        <begin position="38"/>
        <end position="57"/>
    </location>
</feature>
<evidence type="ECO:0000313" key="3">
    <source>
        <dbReference type="Proteomes" id="UP001162131"/>
    </source>
</evidence>
<feature type="compositionally biased region" description="Polar residues" evidence="1">
    <location>
        <begin position="38"/>
        <end position="51"/>
    </location>
</feature>